<gene>
    <name evidence="2" type="ORF">Xsto_02155</name>
</gene>
<comment type="caution">
    <text evidence="2">The sequence shown here is derived from an EMBL/GenBank/DDBJ whole genome shotgun (WGS) entry which is preliminary data.</text>
</comment>
<dbReference type="Proteomes" id="UP000222366">
    <property type="component" value="Unassembled WGS sequence"/>
</dbReference>
<dbReference type="EMBL" id="NJAJ01000017">
    <property type="protein sequence ID" value="PHM65357.1"/>
    <property type="molecule type" value="Genomic_DNA"/>
</dbReference>
<organism evidence="2 3">
    <name type="scientific">Xenorhabdus stockiae</name>
    <dbReference type="NCBI Taxonomy" id="351614"/>
    <lineage>
        <taxon>Bacteria</taxon>
        <taxon>Pseudomonadati</taxon>
        <taxon>Pseudomonadota</taxon>
        <taxon>Gammaproteobacteria</taxon>
        <taxon>Enterobacterales</taxon>
        <taxon>Morganellaceae</taxon>
        <taxon>Xenorhabdus</taxon>
    </lineage>
</organism>
<evidence type="ECO:0000259" key="1">
    <source>
        <dbReference type="Pfam" id="PF06889"/>
    </source>
</evidence>
<name>A0A2D0KQ43_9GAMM</name>
<evidence type="ECO:0000313" key="2">
    <source>
        <dbReference type="EMBL" id="PHM65357.1"/>
    </source>
</evidence>
<sequence>MSDKLIDTWIELHNSTSEEQKGKLFIEFLNLFHSSDFWLISPVSEEKGAYSFSIKEDPEFHFRPYIVAYLSEENPASWHNAESIDNNPDNLHQFGAEYLYYLIDEFQCDLVIYNGDNYIIFDQDTLTHIKNSAQTADDIPEERNEIYLPHNPQPFLTSDWGVILGAPYAYFNGWNCNDYSPEEDDAGLSSAWGIENRQDLVFQLFKLMVNGHAADYYKMRDELSELSKPEFDEILAGIQQSDMNAYDKQEIIWRYTMMYDNENDIQNIQYLAWDYVRFSMLCLNGCKLQYITEKEAKNWTLMLAPLLRMVYSGWDDLWYHFALTRWFWASTDEGWAECQSEYIGIIRALLNDPNSPTVAINWNSELPPIETHSFAQALTEVLAEQNPDAEVNFHEVHDAIREQVRADEP</sequence>
<dbReference type="AlphaFoldDB" id="A0A2D0KQ43"/>
<keyword evidence="3" id="KW-1185">Reference proteome</keyword>
<dbReference type="Pfam" id="PF06889">
    <property type="entry name" value="DUF1266"/>
    <property type="match status" value="1"/>
</dbReference>
<feature type="domain" description="DUF1266" evidence="1">
    <location>
        <begin position="188"/>
        <end position="362"/>
    </location>
</feature>
<reference evidence="2 3" key="1">
    <citation type="journal article" date="2017" name="Nat. Microbiol.">
        <title>Natural product diversity associated with the nematode symbionts Photorhabdus and Xenorhabdus.</title>
        <authorList>
            <person name="Tobias N.J."/>
            <person name="Wolff H."/>
            <person name="Djahanschiri B."/>
            <person name="Grundmann F."/>
            <person name="Kronenwerth M."/>
            <person name="Shi Y.M."/>
            <person name="Simonyi S."/>
            <person name="Grun P."/>
            <person name="Shapiro-Ilan D."/>
            <person name="Pidot S.J."/>
            <person name="Stinear T.P."/>
            <person name="Ebersberger I."/>
            <person name="Bode H.B."/>
        </authorList>
    </citation>
    <scope>NUCLEOTIDE SEQUENCE [LARGE SCALE GENOMIC DNA]</scope>
    <source>
        <strain evidence="2 3">DSM 17904</strain>
    </source>
</reference>
<proteinExistence type="predicted"/>
<dbReference type="RefSeq" id="WP_099125038.1">
    <property type="nucleotide sequence ID" value="NZ_CAWNRH010000079.1"/>
</dbReference>
<protein>
    <recommendedName>
        <fullName evidence="1">DUF1266 domain-containing protein</fullName>
    </recommendedName>
</protein>
<dbReference type="InterPro" id="IPR009677">
    <property type="entry name" value="DUF1266"/>
</dbReference>
<evidence type="ECO:0000313" key="3">
    <source>
        <dbReference type="Proteomes" id="UP000222366"/>
    </source>
</evidence>
<accession>A0A2D0KQ43</accession>